<evidence type="ECO:0000313" key="1">
    <source>
        <dbReference type="EMBL" id="KAI4343954.1"/>
    </source>
</evidence>
<gene>
    <name evidence="1" type="ORF">L6164_011240</name>
</gene>
<dbReference type="Proteomes" id="UP000828941">
    <property type="component" value="Chromosome 5"/>
</dbReference>
<proteinExistence type="predicted"/>
<evidence type="ECO:0000313" key="2">
    <source>
        <dbReference type="Proteomes" id="UP000828941"/>
    </source>
</evidence>
<organism evidence="1 2">
    <name type="scientific">Bauhinia variegata</name>
    <name type="common">Purple orchid tree</name>
    <name type="synonym">Phanera variegata</name>
    <dbReference type="NCBI Taxonomy" id="167791"/>
    <lineage>
        <taxon>Eukaryota</taxon>
        <taxon>Viridiplantae</taxon>
        <taxon>Streptophyta</taxon>
        <taxon>Embryophyta</taxon>
        <taxon>Tracheophyta</taxon>
        <taxon>Spermatophyta</taxon>
        <taxon>Magnoliopsida</taxon>
        <taxon>eudicotyledons</taxon>
        <taxon>Gunneridae</taxon>
        <taxon>Pentapetalae</taxon>
        <taxon>rosids</taxon>
        <taxon>fabids</taxon>
        <taxon>Fabales</taxon>
        <taxon>Fabaceae</taxon>
        <taxon>Cercidoideae</taxon>
        <taxon>Cercideae</taxon>
        <taxon>Bauhiniinae</taxon>
        <taxon>Bauhinia</taxon>
    </lineage>
</organism>
<reference evidence="1 2" key="1">
    <citation type="journal article" date="2022" name="DNA Res.">
        <title>Chromosomal-level genome assembly of the orchid tree Bauhinia variegata (Leguminosae; Cercidoideae) supports the allotetraploid origin hypothesis of Bauhinia.</title>
        <authorList>
            <person name="Zhong Y."/>
            <person name="Chen Y."/>
            <person name="Zheng D."/>
            <person name="Pang J."/>
            <person name="Liu Y."/>
            <person name="Luo S."/>
            <person name="Meng S."/>
            <person name="Qian L."/>
            <person name="Wei D."/>
            <person name="Dai S."/>
            <person name="Zhou R."/>
        </authorList>
    </citation>
    <scope>NUCLEOTIDE SEQUENCE [LARGE SCALE GENOMIC DNA]</scope>
    <source>
        <strain evidence="1">BV-YZ2020</strain>
    </source>
</reference>
<keyword evidence="2" id="KW-1185">Reference proteome</keyword>
<dbReference type="EMBL" id="CM039430">
    <property type="protein sequence ID" value="KAI4343954.1"/>
    <property type="molecule type" value="Genomic_DNA"/>
</dbReference>
<sequence>MLRPGVAHRVDPCDICGAVGYPELIMTCCKCKIAREHVYCMRVYPKEIQDWFCEFCLSRNETISPKYGGNKNLSSSQACFRRKIPVATGKVKFIPEEEVIKLSRGQFALKSGPANSFTCLARKTSVGSKNAIPKNSTLAVKPNPSIRPTDGNIPTDNRVEKSLMANQQAPHSIHKVVSASERKAPNTPAKEYDCREQSPRFVRPINKPESCLPVVSSGGAFHDVDEFIRSNVEERDLQSLLTKFKLYLSYLPSLDVSWRGGFKFNCAAASGEFYGAFQAQPPCTIHRKAYKSSLQMPPILEVEPICTSLLLTDLFQNDCPDLQDVALYFFPSDNTERSRQSLNSVFELLNVNNSTLKCAINGVELLMFTSKQLDVDSQGIIARVTAEYFLWGVFRQVKYDKIAKRSSDMEVVSMEIDMLGGIDVGITDLVMQDKPKNVSIGSREGAILEDNFASPTELRKQMKTVADFRSPTREYSRTMDKLDVPPGFEAKRR</sequence>
<comment type="caution">
    <text evidence="1">The sequence shown here is derived from an EMBL/GenBank/DDBJ whole genome shotgun (WGS) entry which is preliminary data.</text>
</comment>
<accession>A0ACB9P7L9</accession>
<name>A0ACB9P7L9_BAUVA</name>
<protein>
    <submittedName>
        <fullName evidence="1">Uncharacterized protein</fullName>
    </submittedName>
</protein>